<name>A0A2P8FRC1_9BACT</name>
<accession>A0A2P8FRC1</accession>
<dbReference type="EMBL" id="PYAS01000014">
    <property type="protein sequence ID" value="PSL24247.1"/>
    <property type="molecule type" value="Genomic_DNA"/>
</dbReference>
<organism evidence="1 2">
    <name type="scientific">Dyadobacter jiangsuensis</name>
    <dbReference type="NCBI Taxonomy" id="1591085"/>
    <lineage>
        <taxon>Bacteria</taxon>
        <taxon>Pseudomonadati</taxon>
        <taxon>Bacteroidota</taxon>
        <taxon>Cytophagia</taxon>
        <taxon>Cytophagales</taxon>
        <taxon>Spirosomataceae</taxon>
        <taxon>Dyadobacter</taxon>
    </lineage>
</organism>
<proteinExistence type="predicted"/>
<protein>
    <submittedName>
        <fullName evidence="1">Uncharacterized protein</fullName>
    </submittedName>
</protein>
<gene>
    <name evidence="1" type="ORF">CLV60_11474</name>
</gene>
<dbReference type="Proteomes" id="UP000241964">
    <property type="component" value="Unassembled WGS sequence"/>
</dbReference>
<evidence type="ECO:0000313" key="2">
    <source>
        <dbReference type="Proteomes" id="UP000241964"/>
    </source>
</evidence>
<dbReference type="AlphaFoldDB" id="A0A2P8FRC1"/>
<keyword evidence="2" id="KW-1185">Reference proteome</keyword>
<evidence type="ECO:0000313" key="1">
    <source>
        <dbReference type="EMBL" id="PSL24247.1"/>
    </source>
</evidence>
<comment type="caution">
    <text evidence="1">The sequence shown here is derived from an EMBL/GenBank/DDBJ whole genome shotgun (WGS) entry which is preliminary data.</text>
</comment>
<sequence>MRKKSRQVELAERLRSRLDFLENLMSSSSTEISDAKFEEVRAEAVRLREMLKILEHFR</sequence>
<reference evidence="1 2" key="1">
    <citation type="submission" date="2018-03" db="EMBL/GenBank/DDBJ databases">
        <title>Genomic Encyclopedia of Archaeal and Bacterial Type Strains, Phase II (KMG-II): from individual species to whole genera.</title>
        <authorList>
            <person name="Goeker M."/>
        </authorList>
    </citation>
    <scope>NUCLEOTIDE SEQUENCE [LARGE SCALE GENOMIC DNA]</scope>
    <source>
        <strain evidence="1 2">DSM 29057</strain>
    </source>
</reference>